<dbReference type="PANTHER" id="PTHR43751">
    <property type="entry name" value="SULFATASE"/>
    <property type="match status" value="1"/>
</dbReference>
<sequence>MKKNQVYIAAIATLLFSLPCGLQAQTPHPPARLPNILFCIADDASYPFMSAYGCQWVHTPGFDEVARNGILFNNAYTPNAKCAPSRSCILTGRNSWQLEAAANHVAYLPAKFITYAEALDSGRYFVGYTGKGWAPGDAGTVNGKKREPAGKPYNRIRTVPPTRQISPIDYAANFRAFMKEKPRGQPFCFWFGGFEPHRPYAFRSGIEKGGKSVTAIDKVPPFWPDNDTIRADMLDYAFELEYFDKQLVKALQILKESGELDNTIIVVTADNGMPFPRAKGQEYEYSNHIPLAVMWKNGIQHPGRIVDDFVSFIDLAPTFLEVAGVDPGRTGMQPITGKSLTDIFYSSREGTVNPQRDHVLIGKERHDVGRPHDEGYPIRGIIAKGFLYLHNFKTDRWPAGNPETGYLNVDGSPTKTQVIQSRKTPDTRKYWEWSLGKRQPDELYRLQSDRSCLNDLSANPEYRHILDTLRTQLFTELKAQQDPRMYGRGDIFDQYPYANPDVRNFYEKYSRGEKVRAGWVNPTDFDTLPEFLPARMKNRASGQ</sequence>
<gene>
    <name evidence="3" type="ORF">GCM10023143_10430</name>
</gene>
<dbReference type="CDD" id="cd16027">
    <property type="entry name" value="SGSH"/>
    <property type="match status" value="1"/>
</dbReference>
<evidence type="ECO:0000256" key="1">
    <source>
        <dbReference type="SAM" id="SignalP"/>
    </source>
</evidence>
<feature type="chain" id="PRO_5046691227" evidence="1">
    <location>
        <begin position="25"/>
        <end position="543"/>
    </location>
</feature>
<reference evidence="4" key="1">
    <citation type="journal article" date="2019" name="Int. J. Syst. Evol. Microbiol.">
        <title>The Global Catalogue of Microorganisms (GCM) 10K type strain sequencing project: providing services to taxonomists for standard genome sequencing and annotation.</title>
        <authorList>
            <consortium name="The Broad Institute Genomics Platform"/>
            <consortium name="The Broad Institute Genome Sequencing Center for Infectious Disease"/>
            <person name="Wu L."/>
            <person name="Ma J."/>
        </authorList>
    </citation>
    <scope>NUCLEOTIDE SEQUENCE [LARGE SCALE GENOMIC DNA]</scope>
    <source>
        <strain evidence="4">JCM 17664</strain>
    </source>
</reference>
<feature type="domain" description="Sulfatase N-terminal" evidence="2">
    <location>
        <begin position="34"/>
        <end position="325"/>
    </location>
</feature>
<evidence type="ECO:0000259" key="2">
    <source>
        <dbReference type="Pfam" id="PF00884"/>
    </source>
</evidence>
<evidence type="ECO:0000313" key="3">
    <source>
        <dbReference type="EMBL" id="GAA4305259.1"/>
    </source>
</evidence>
<comment type="caution">
    <text evidence="3">The sequence shown here is derived from an EMBL/GenBank/DDBJ whole genome shotgun (WGS) entry which is preliminary data.</text>
</comment>
<keyword evidence="4" id="KW-1185">Reference proteome</keyword>
<dbReference type="Gene3D" id="3.40.720.10">
    <property type="entry name" value="Alkaline Phosphatase, subunit A"/>
    <property type="match status" value="1"/>
</dbReference>
<dbReference type="RefSeq" id="WP_344976549.1">
    <property type="nucleotide sequence ID" value="NZ_BAABFN010000002.1"/>
</dbReference>
<dbReference type="Proteomes" id="UP001501207">
    <property type="component" value="Unassembled WGS sequence"/>
</dbReference>
<protein>
    <submittedName>
        <fullName evidence="3">Sulfatase</fullName>
    </submittedName>
</protein>
<accession>A0ABP8FK38</accession>
<organism evidence="3 4">
    <name type="scientific">Compostibacter hankyongensis</name>
    <dbReference type="NCBI Taxonomy" id="1007089"/>
    <lineage>
        <taxon>Bacteria</taxon>
        <taxon>Pseudomonadati</taxon>
        <taxon>Bacteroidota</taxon>
        <taxon>Chitinophagia</taxon>
        <taxon>Chitinophagales</taxon>
        <taxon>Chitinophagaceae</taxon>
        <taxon>Compostibacter</taxon>
    </lineage>
</organism>
<dbReference type="PANTHER" id="PTHR43751:SF1">
    <property type="entry name" value="SULFATASE ATSG-RELATED"/>
    <property type="match status" value="1"/>
</dbReference>
<feature type="signal peptide" evidence="1">
    <location>
        <begin position="1"/>
        <end position="24"/>
    </location>
</feature>
<name>A0ABP8FK38_9BACT</name>
<dbReference type="InterPro" id="IPR017850">
    <property type="entry name" value="Alkaline_phosphatase_core_sf"/>
</dbReference>
<dbReference type="InterPro" id="IPR052701">
    <property type="entry name" value="GAG_Ulvan_Degrading_Sulfatases"/>
</dbReference>
<evidence type="ECO:0000313" key="4">
    <source>
        <dbReference type="Proteomes" id="UP001501207"/>
    </source>
</evidence>
<proteinExistence type="predicted"/>
<dbReference type="SUPFAM" id="SSF53649">
    <property type="entry name" value="Alkaline phosphatase-like"/>
    <property type="match status" value="1"/>
</dbReference>
<dbReference type="InterPro" id="IPR000917">
    <property type="entry name" value="Sulfatase_N"/>
</dbReference>
<keyword evidence="1" id="KW-0732">Signal</keyword>
<dbReference type="EMBL" id="BAABFN010000002">
    <property type="protein sequence ID" value="GAA4305259.1"/>
    <property type="molecule type" value="Genomic_DNA"/>
</dbReference>
<dbReference type="Pfam" id="PF00884">
    <property type="entry name" value="Sulfatase"/>
    <property type="match status" value="1"/>
</dbReference>